<dbReference type="InterPro" id="IPR038726">
    <property type="entry name" value="PDDEXK_AddAB-type"/>
</dbReference>
<keyword evidence="1 14" id="KW-0004">4Fe-4S</keyword>
<name>A0A5R9F8C0_9BACL</name>
<evidence type="ECO:0000256" key="4">
    <source>
        <dbReference type="ARBA" id="ARBA00022741"/>
    </source>
</evidence>
<dbReference type="Gene3D" id="6.10.140.1030">
    <property type="match status" value="1"/>
</dbReference>
<evidence type="ECO:0000256" key="2">
    <source>
        <dbReference type="ARBA" id="ARBA00022722"/>
    </source>
</evidence>
<comment type="cofactor">
    <cofactor evidence="14">
        <name>Mg(2+)</name>
        <dbReference type="ChEBI" id="CHEBI:18420"/>
    </cofactor>
</comment>
<keyword evidence="3 14" id="KW-0479">Metal-binding</keyword>
<dbReference type="Gene3D" id="3.40.50.300">
    <property type="entry name" value="P-loop containing nucleotide triphosphate hydrolases"/>
    <property type="match status" value="4"/>
</dbReference>
<proteinExistence type="inferred from homology"/>
<dbReference type="InterPro" id="IPR049035">
    <property type="entry name" value="ADDB_N"/>
</dbReference>
<feature type="binding site" evidence="14">
    <location>
        <position position="1133"/>
    </location>
    <ligand>
        <name>[4Fe-4S] cluster</name>
        <dbReference type="ChEBI" id="CHEBI:49883"/>
    </ligand>
</feature>
<dbReference type="SUPFAM" id="SSF52540">
    <property type="entry name" value="P-loop containing nucleoside triphosphate hydrolases"/>
    <property type="match status" value="2"/>
</dbReference>
<dbReference type="GO" id="GO:0003690">
    <property type="term" value="F:double-stranded DNA binding"/>
    <property type="evidence" value="ECO:0007669"/>
    <property type="project" value="UniProtKB-UniRule"/>
</dbReference>
<evidence type="ECO:0000256" key="13">
    <source>
        <dbReference type="ARBA" id="ARBA00023204"/>
    </source>
</evidence>
<keyword evidence="12 14" id="KW-0238">DNA-binding</keyword>
<comment type="subunit">
    <text evidence="14">Heterodimer of AddA and AddB.</text>
</comment>
<evidence type="ECO:0000256" key="1">
    <source>
        <dbReference type="ARBA" id="ARBA00022485"/>
    </source>
</evidence>
<dbReference type="Gene3D" id="3.90.320.10">
    <property type="match status" value="1"/>
</dbReference>
<keyword evidence="8 14" id="KW-0269">Exonuclease</keyword>
<feature type="binding site" evidence="14">
    <location>
        <position position="1124"/>
    </location>
    <ligand>
        <name>[4Fe-4S] cluster</name>
        <dbReference type="ChEBI" id="CHEBI:49883"/>
    </ligand>
</feature>
<keyword evidence="7 14" id="KW-0347">Helicase</keyword>
<dbReference type="PANTHER" id="PTHR30591">
    <property type="entry name" value="RECBCD ENZYME SUBUNIT RECC"/>
    <property type="match status" value="1"/>
</dbReference>
<dbReference type="GO" id="GO:0004386">
    <property type="term" value="F:helicase activity"/>
    <property type="evidence" value="ECO:0007669"/>
    <property type="project" value="UniProtKB-KW"/>
</dbReference>
<dbReference type="RefSeq" id="WP_138125382.1">
    <property type="nucleotide sequence ID" value="NZ_SWLG01000005.1"/>
</dbReference>
<dbReference type="GO" id="GO:0000724">
    <property type="term" value="P:double-strand break repair via homologous recombination"/>
    <property type="evidence" value="ECO:0007669"/>
    <property type="project" value="UniProtKB-UniRule"/>
</dbReference>
<evidence type="ECO:0000259" key="15">
    <source>
        <dbReference type="PROSITE" id="PS51217"/>
    </source>
</evidence>
<keyword evidence="11 14" id="KW-0411">Iron-sulfur</keyword>
<dbReference type="InterPro" id="IPR014017">
    <property type="entry name" value="DNA_helicase_UvrD-like_C"/>
</dbReference>
<sequence length="1168" mass="134119">MALHFVIGRAGAGKTTHCLNHIRTQLKEDPMGDPIIYLVPEQMTFQSEYELIDTPGIEGMIRSQVFSFTRLAWKILQETGGLARLHLSSTGTSMMLRNVIEKRKQDLKVFQRSSNKTGFVDQLNDMITEFKRYCLESGRLDQLLRGIGEDNDTGRGILKDKLHDLQLIYQDFEQAMIGRYVDSEDYLKLLSERILDSEYIREAEIVIDGFHSFTPQEYLVLSSLLKHAKKVTICLTMEHVYEQLPHELDLFHEAGSTYCKLIDLANELNVPYEEPVTLSGPSKRFSAAELSHLEQNYFARPASSFNEPVNQIKLHSSVNRRAEVEAAAREIIHLVRDKNVRFRDIAVMVRNMGSYYDLIETVFNDYNIPYFADEKRSMLYHPVIELIRSSLDTVLYNWRYEAVFRCAKTELLFPLDEGVSREEYREKMDELENYVLAYGIKGHRWKKDEQWEYRQFRQLEDEEPETTDEQKEKQKVINDMREVIVAPLYSFERKIKKAKNARQMSEALYYLLEGLDVPEKIERLRTSAEKNGNLAKAREHDQVWRAVIQMIDELVEIIGEESLPFDMFVKVVEAGLESMKFGLVPPALDQVLIGSLDRTRFSNVKCGFLLGVNDGVIPSRMAEEGILSEQEREWMEDKGAVLAPTLKRKLLDEQFLIYNALATSSERLWISYPLADEEGKGLQPSMVVNRIKDLFPTLQEKLLFADPGEDEGIEWLFAANPAQAFSALTGRLRQWKRGYSIHELWWDVYNWFVENAESHPESGRIIHSLFYRNIAAKLQPETSRELYGSTIKASVSRMERYQACAFSQFVSHGLKLKERQMFKLEAPDIGQLFHSALKLVSEHIRQHQLDWGKLSPKQLQELADRAVTHLAPRLQNEILLSSNRHYYLTRKLKQVVGRASSVLGQQARKSGFSPIGLELGFGPGAEIPPIQLNLKNGSKLELIGRIDRVDRALTDNGLLLRVIDYKSSGKSLNLAEVYFGLALQMLTYLDVVVTYSKQWLGKEALPAGVLYFHVHNPMLQSKMALPGSEIDRELFKRFKMKGMLLADKEAAALMDEDIFSGRSDIIPAGLKKDGSFYKNSSVISRDQFEAVRQYTRNTIEKVGTNISDGIIEISPYKLKENTPCMYCSFRSICQFDQAMEDNRFRQLPAASDDVYLQKILEKGGLIGE</sequence>
<comment type="caution">
    <text evidence="16">The sequence shown here is derived from an EMBL/GenBank/DDBJ whole genome shotgun (WGS) entry which is preliminary data.</text>
</comment>
<evidence type="ECO:0000256" key="5">
    <source>
        <dbReference type="ARBA" id="ARBA00022763"/>
    </source>
</evidence>
<accession>A0A5R9F8C0</accession>
<dbReference type="GO" id="GO:0051539">
    <property type="term" value="F:4 iron, 4 sulfur cluster binding"/>
    <property type="evidence" value="ECO:0007669"/>
    <property type="project" value="UniProtKB-KW"/>
</dbReference>
<evidence type="ECO:0000256" key="3">
    <source>
        <dbReference type="ARBA" id="ARBA00022723"/>
    </source>
</evidence>
<evidence type="ECO:0000256" key="8">
    <source>
        <dbReference type="ARBA" id="ARBA00022839"/>
    </source>
</evidence>
<evidence type="ECO:0000313" key="17">
    <source>
        <dbReference type="Proteomes" id="UP000308230"/>
    </source>
</evidence>
<feature type="binding site" evidence="14">
    <location>
        <position position="1127"/>
    </location>
    <ligand>
        <name>[4Fe-4S] cluster</name>
        <dbReference type="ChEBI" id="CHEBI:49883"/>
    </ligand>
</feature>
<keyword evidence="5 14" id="KW-0227">DNA damage</keyword>
<gene>
    <name evidence="14 16" type="primary">addB</name>
    <name evidence="16" type="ORF">FCL54_08655</name>
</gene>
<keyword evidence="4 14" id="KW-0547">Nucleotide-binding</keyword>
<comment type="miscellaneous">
    <text evidence="14">Despite having conserved helicase domains, this subunit does not have helicase activity.</text>
</comment>
<evidence type="ECO:0000256" key="9">
    <source>
        <dbReference type="ARBA" id="ARBA00022840"/>
    </source>
</evidence>
<dbReference type="GO" id="GO:0046872">
    <property type="term" value="F:metal ion binding"/>
    <property type="evidence" value="ECO:0007669"/>
    <property type="project" value="UniProtKB-KW"/>
</dbReference>
<keyword evidence="13 14" id="KW-0234">DNA repair</keyword>
<keyword evidence="10 14" id="KW-0408">Iron</keyword>
<comment type="function">
    <text evidence="14">The heterodimer acts as both an ATP-dependent DNA helicase and an ATP-dependent, dual-direction single-stranded exonuclease. Recognizes the chi site generating a DNA molecule suitable for the initiation of homologous recombination. The AddB subunit has 5' -&gt; 3' nuclease activity but not helicase activity.</text>
</comment>
<dbReference type="InterPro" id="IPR014140">
    <property type="entry name" value="DNA_helicase_suAddB"/>
</dbReference>
<dbReference type="GO" id="GO:0005524">
    <property type="term" value="F:ATP binding"/>
    <property type="evidence" value="ECO:0007669"/>
    <property type="project" value="UniProtKB-UniRule"/>
</dbReference>
<dbReference type="GO" id="GO:0008409">
    <property type="term" value="F:5'-3' exonuclease activity"/>
    <property type="evidence" value="ECO:0007669"/>
    <property type="project" value="UniProtKB-UniRule"/>
</dbReference>
<keyword evidence="2 14" id="KW-0540">Nuclease</keyword>
<comment type="similarity">
    <text evidence="14">Belongs to the helicase family. AddB/RexB type 1 subfamily.</text>
</comment>
<dbReference type="InterPro" id="IPR011604">
    <property type="entry name" value="PDDEXK-like_dom_sf"/>
</dbReference>
<organism evidence="16 17">
    <name type="scientific">Exobacillus caeni</name>
    <dbReference type="NCBI Taxonomy" id="2574798"/>
    <lineage>
        <taxon>Bacteria</taxon>
        <taxon>Bacillati</taxon>
        <taxon>Bacillota</taxon>
        <taxon>Bacilli</taxon>
        <taxon>Bacillales</taxon>
        <taxon>Guptibacillaceae</taxon>
        <taxon>Exobacillus</taxon>
    </lineage>
</organism>
<evidence type="ECO:0000256" key="11">
    <source>
        <dbReference type="ARBA" id="ARBA00023014"/>
    </source>
</evidence>
<dbReference type="EC" id="3.1.-.-" evidence="14"/>
<dbReference type="PANTHER" id="PTHR30591:SF1">
    <property type="entry name" value="RECBCD ENZYME SUBUNIT RECC"/>
    <property type="match status" value="1"/>
</dbReference>
<keyword evidence="17" id="KW-1185">Reference proteome</keyword>
<evidence type="ECO:0000313" key="16">
    <source>
        <dbReference type="EMBL" id="TLS37878.1"/>
    </source>
</evidence>
<dbReference type="OrthoDB" id="9758506at2"/>
<keyword evidence="6 14" id="KW-0378">Hydrolase</keyword>
<evidence type="ECO:0000256" key="14">
    <source>
        <dbReference type="HAMAP-Rule" id="MF_01452"/>
    </source>
</evidence>
<comment type="cofactor">
    <cofactor evidence="14">
        <name>[4Fe-4S] cluster</name>
        <dbReference type="ChEBI" id="CHEBI:49883"/>
    </cofactor>
    <text evidence="14">Binds 1 [4Fe-4S] cluster.</text>
</comment>
<dbReference type="HAMAP" id="MF_01452">
    <property type="entry name" value="AddB_type1"/>
    <property type="match status" value="1"/>
</dbReference>
<dbReference type="EMBL" id="SWLG01000005">
    <property type="protein sequence ID" value="TLS37878.1"/>
    <property type="molecule type" value="Genomic_DNA"/>
</dbReference>
<keyword evidence="9 14" id="KW-0067">ATP-binding</keyword>
<protein>
    <recommendedName>
        <fullName evidence="14">ATP-dependent helicase/deoxyribonuclease subunit B</fullName>
        <ecNumber evidence="14">3.1.-.-</ecNumber>
    </recommendedName>
    <alternativeName>
        <fullName evidence="14">ATP-dependent helicase/nuclease subunit AddB</fullName>
    </alternativeName>
</protein>
<dbReference type="InterPro" id="IPR027417">
    <property type="entry name" value="P-loop_NTPase"/>
</dbReference>
<evidence type="ECO:0000256" key="10">
    <source>
        <dbReference type="ARBA" id="ARBA00023004"/>
    </source>
</evidence>
<feature type="domain" description="UvrD-like helicase C-terminal" evidence="15">
    <location>
        <begin position="281"/>
        <end position="601"/>
    </location>
</feature>
<reference evidence="16 17" key="1">
    <citation type="submission" date="2019-04" db="EMBL/GenBank/DDBJ databases">
        <title>Bacillus caeni sp. nov., a bacterium isolated from mangrove sediment.</title>
        <authorList>
            <person name="Huang H."/>
            <person name="Mo K."/>
            <person name="Hu Y."/>
        </authorList>
    </citation>
    <scope>NUCLEOTIDE SEQUENCE [LARGE SCALE GENOMIC DNA]</scope>
    <source>
        <strain evidence="16 17">HB172195</strain>
    </source>
</reference>
<evidence type="ECO:0000256" key="12">
    <source>
        <dbReference type="ARBA" id="ARBA00023125"/>
    </source>
</evidence>
<dbReference type="Proteomes" id="UP000308230">
    <property type="component" value="Unassembled WGS sequence"/>
</dbReference>
<dbReference type="AlphaFoldDB" id="A0A5R9F8C0"/>
<feature type="binding site" evidence="14">
    <location>
        <position position="804"/>
    </location>
    <ligand>
        <name>[4Fe-4S] cluster</name>
        <dbReference type="ChEBI" id="CHEBI:49883"/>
    </ligand>
</feature>
<dbReference type="Pfam" id="PF21445">
    <property type="entry name" value="ADDB_N"/>
    <property type="match status" value="1"/>
</dbReference>
<dbReference type="NCBIfam" id="TIGR02773">
    <property type="entry name" value="addB_Gpos"/>
    <property type="match status" value="1"/>
</dbReference>
<dbReference type="Pfam" id="PF12705">
    <property type="entry name" value="PDDEXK_1"/>
    <property type="match status" value="1"/>
</dbReference>
<dbReference type="PROSITE" id="PS51217">
    <property type="entry name" value="UVRD_HELICASE_CTER"/>
    <property type="match status" value="1"/>
</dbReference>
<evidence type="ECO:0000256" key="7">
    <source>
        <dbReference type="ARBA" id="ARBA00022806"/>
    </source>
</evidence>
<evidence type="ECO:0000256" key="6">
    <source>
        <dbReference type="ARBA" id="ARBA00022801"/>
    </source>
</evidence>